<evidence type="ECO:0000313" key="2">
    <source>
        <dbReference type="Proteomes" id="UP000887159"/>
    </source>
</evidence>
<dbReference type="EMBL" id="BMAU01021399">
    <property type="protein sequence ID" value="GFY31492.1"/>
    <property type="molecule type" value="Genomic_DNA"/>
</dbReference>
<dbReference type="Proteomes" id="UP000887159">
    <property type="component" value="Unassembled WGS sequence"/>
</dbReference>
<accession>A0A8X6WAM9</accession>
<protein>
    <submittedName>
        <fullName evidence="1">Uncharacterized protein</fullName>
    </submittedName>
</protein>
<proteinExistence type="predicted"/>
<name>A0A8X6WAM9_TRICX</name>
<comment type="caution">
    <text evidence="1">The sequence shown here is derived from an EMBL/GenBank/DDBJ whole genome shotgun (WGS) entry which is preliminary data.</text>
</comment>
<sequence length="93" mass="10428">MWCEKKTASVFATLRAIFQVENQSSSLAMCLCKKVAPHAILYQTLSGYLGKQLRLISGREILSLYTPPPAEAGVMWRVRLGSRVVGELVCHYR</sequence>
<keyword evidence="2" id="KW-1185">Reference proteome</keyword>
<organism evidence="1 2">
    <name type="scientific">Trichonephila clavipes</name>
    <name type="common">Golden silk orbweaver</name>
    <name type="synonym">Nephila clavipes</name>
    <dbReference type="NCBI Taxonomy" id="2585209"/>
    <lineage>
        <taxon>Eukaryota</taxon>
        <taxon>Metazoa</taxon>
        <taxon>Ecdysozoa</taxon>
        <taxon>Arthropoda</taxon>
        <taxon>Chelicerata</taxon>
        <taxon>Arachnida</taxon>
        <taxon>Araneae</taxon>
        <taxon>Araneomorphae</taxon>
        <taxon>Entelegynae</taxon>
        <taxon>Araneoidea</taxon>
        <taxon>Nephilidae</taxon>
        <taxon>Trichonephila</taxon>
    </lineage>
</organism>
<gene>
    <name evidence="1" type="ORF">TNCV_4693371</name>
</gene>
<evidence type="ECO:0000313" key="1">
    <source>
        <dbReference type="EMBL" id="GFY31492.1"/>
    </source>
</evidence>
<reference evidence="1" key="1">
    <citation type="submission" date="2020-08" db="EMBL/GenBank/DDBJ databases">
        <title>Multicomponent nature underlies the extraordinary mechanical properties of spider dragline silk.</title>
        <authorList>
            <person name="Kono N."/>
            <person name="Nakamura H."/>
            <person name="Mori M."/>
            <person name="Yoshida Y."/>
            <person name="Ohtoshi R."/>
            <person name="Malay A.D."/>
            <person name="Moran D.A.P."/>
            <person name="Tomita M."/>
            <person name="Numata K."/>
            <person name="Arakawa K."/>
        </authorList>
    </citation>
    <scope>NUCLEOTIDE SEQUENCE</scope>
</reference>
<dbReference type="AlphaFoldDB" id="A0A8X6WAM9"/>